<dbReference type="OrthoDB" id="10053436at2759"/>
<proteinExistence type="predicted"/>
<evidence type="ECO:0000256" key="4">
    <source>
        <dbReference type="ARBA" id="ARBA00023130"/>
    </source>
</evidence>
<evidence type="ECO:0000256" key="3">
    <source>
        <dbReference type="ARBA" id="ARBA00022999"/>
    </source>
</evidence>
<dbReference type="PROSITE" id="PS50001">
    <property type="entry name" value="SH2"/>
    <property type="match status" value="1"/>
</dbReference>
<evidence type="ECO:0000256" key="1">
    <source>
        <dbReference type="ARBA" id="ARBA00022588"/>
    </source>
</evidence>
<dbReference type="InterPro" id="IPR000980">
    <property type="entry name" value="SH2"/>
</dbReference>
<evidence type="ECO:0000313" key="7">
    <source>
        <dbReference type="EMBL" id="KAG9492377.1"/>
    </source>
</evidence>
<keyword evidence="4" id="KW-1064">Adaptive immunity</keyword>
<dbReference type="GO" id="GO:0009966">
    <property type="term" value="P:regulation of signal transduction"/>
    <property type="evidence" value="ECO:0007669"/>
    <property type="project" value="TreeGrafter"/>
</dbReference>
<dbReference type="PANTHER" id="PTHR46051">
    <property type="entry name" value="SH2 DOMAIN-CONTAINING PROTEIN"/>
    <property type="match status" value="1"/>
</dbReference>
<dbReference type="SUPFAM" id="SSF55550">
    <property type="entry name" value="SH2 domain"/>
    <property type="match status" value="1"/>
</dbReference>
<dbReference type="GO" id="GO:0050776">
    <property type="term" value="P:regulation of immune response"/>
    <property type="evidence" value="ECO:0007669"/>
    <property type="project" value="TreeGrafter"/>
</dbReference>
<dbReference type="SMART" id="SM00252">
    <property type="entry name" value="SH2"/>
    <property type="match status" value="1"/>
</dbReference>
<evidence type="ECO:0000256" key="5">
    <source>
        <dbReference type="PROSITE-ProRule" id="PRU00191"/>
    </source>
</evidence>
<dbReference type="GO" id="GO:0002250">
    <property type="term" value="P:adaptive immune response"/>
    <property type="evidence" value="ECO:0007669"/>
    <property type="project" value="UniProtKB-KW"/>
</dbReference>
<dbReference type="Proteomes" id="UP000770717">
    <property type="component" value="Unassembled WGS sequence"/>
</dbReference>
<organism evidence="7 8">
    <name type="scientific">Eleutherodactylus coqui</name>
    <name type="common">Puerto Rican coqui</name>
    <dbReference type="NCBI Taxonomy" id="57060"/>
    <lineage>
        <taxon>Eukaryota</taxon>
        <taxon>Metazoa</taxon>
        <taxon>Chordata</taxon>
        <taxon>Craniata</taxon>
        <taxon>Vertebrata</taxon>
        <taxon>Euteleostomi</taxon>
        <taxon>Amphibia</taxon>
        <taxon>Batrachia</taxon>
        <taxon>Anura</taxon>
        <taxon>Neobatrachia</taxon>
        <taxon>Hyloidea</taxon>
        <taxon>Eleutherodactylidae</taxon>
        <taxon>Eleutherodactylinae</taxon>
        <taxon>Eleutherodactylus</taxon>
        <taxon>Eleutherodactylus</taxon>
    </lineage>
</organism>
<dbReference type="Gene3D" id="3.30.505.10">
    <property type="entry name" value="SH2 domain"/>
    <property type="match status" value="1"/>
</dbReference>
<evidence type="ECO:0000256" key="2">
    <source>
        <dbReference type="ARBA" id="ARBA00022859"/>
    </source>
</evidence>
<dbReference type="InterPro" id="IPR036860">
    <property type="entry name" value="SH2_dom_sf"/>
</dbReference>
<feature type="domain" description="SH2" evidence="6">
    <location>
        <begin position="5"/>
        <end position="101"/>
    </location>
</feature>
<comment type="caution">
    <text evidence="7">The sequence shown here is derived from an EMBL/GenBank/DDBJ whole genome shotgun (WGS) entry which is preliminary data.</text>
</comment>
<dbReference type="GO" id="GO:0045087">
    <property type="term" value="P:innate immune response"/>
    <property type="evidence" value="ECO:0007669"/>
    <property type="project" value="UniProtKB-KW"/>
</dbReference>
<gene>
    <name evidence="7" type="ORF">GDO78_000729</name>
</gene>
<keyword evidence="1" id="KW-0399">Innate immunity</keyword>
<evidence type="ECO:0000259" key="6">
    <source>
        <dbReference type="PROSITE" id="PS50001"/>
    </source>
</evidence>
<name>A0A8J6FRA3_ELECQ</name>
<keyword evidence="2" id="KW-0391">Immunity</keyword>
<dbReference type="AlphaFoldDB" id="A0A8J6FRA3"/>
<dbReference type="PRINTS" id="PR00401">
    <property type="entry name" value="SH2DOMAIN"/>
</dbReference>
<protein>
    <recommendedName>
        <fullName evidence="6">SH2 domain-containing protein</fullName>
    </recommendedName>
</protein>
<dbReference type="PANTHER" id="PTHR46051:SF1">
    <property type="entry name" value="INOSITOL POLYPHOSPHATE-RELATED PHOSPHATASE DOMAIN-CONTAINING PROTEIN"/>
    <property type="match status" value="1"/>
</dbReference>
<evidence type="ECO:0000313" key="8">
    <source>
        <dbReference type="Proteomes" id="UP000770717"/>
    </source>
</evidence>
<keyword evidence="3 5" id="KW-0727">SH2 domain</keyword>
<keyword evidence="8" id="KW-1185">Reference proteome</keyword>
<dbReference type="EMBL" id="WNTK01000001">
    <property type="protein sequence ID" value="KAG9492377.1"/>
    <property type="molecule type" value="Genomic_DNA"/>
</dbReference>
<accession>A0A8J6FRA3</accession>
<sequence length="129" mass="14769">MDLPYYHGNISIKTCENLLLRKGKNGCYLLRDSESVAGALCLCILYGRLVYTYRIFQNINGLYMIQAGKGVEEKLFANLRELISNYEKSNQGLVHHLTYSVTKELCNEMLMQSKGSMKRVVLEETYEGN</sequence>
<dbReference type="Pfam" id="PF00017">
    <property type="entry name" value="SH2"/>
    <property type="match status" value="1"/>
</dbReference>
<reference evidence="7" key="1">
    <citation type="thesis" date="2020" institute="ProQuest LLC" country="789 East Eisenhower Parkway, Ann Arbor, MI, USA">
        <title>Comparative Genomics and Chromosome Evolution.</title>
        <authorList>
            <person name="Mudd A.B."/>
        </authorList>
    </citation>
    <scope>NUCLEOTIDE SEQUENCE</scope>
    <source>
        <strain evidence="7">HN-11 Male</strain>
        <tissue evidence="7">Kidney and liver</tissue>
    </source>
</reference>